<name>A0A5K7X3S2_9BACL</name>
<accession>A0A5K7X3S2</accession>
<dbReference type="Proteomes" id="UP000326951">
    <property type="component" value="Chromosome"/>
</dbReference>
<organism evidence="2 3">
    <name type="scientific">Sporolactobacillus terrae</name>
    <dbReference type="NCBI Taxonomy" id="269673"/>
    <lineage>
        <taxon>Bacteria</taxon>
        <taxon>Bacillati</taxon>
        <taxon>Bacillota</taxon>
        <taxon>Bacilli</taxon>
        <taxon>Bacillales</taxon>
        <taxon>Sporolactobacillaceae</taxon>
        <taxon>Sporolactobacillus</taxon>
    </lineage>
</organism>
<dbReference type="RefSeq" id="WP_028982663.1">
    <property type="nucleotide sequence ID" value="NZ_AP021853.1"/>
</dbReference>
<reference evidence="2 3" key="1">
    <citation type="submission" date="2019-09" db="EMBL/GenBank/DDBJ databases">
        <title>Complete genome sequence of Sporolactobacillus terrae 70-3.</title>
        <authorList>
            <person name="Tanaka N."/>
            <person name="Shiwa Y."/>
            <person name="Fujita N."/>
            <person name="Tanasupawat S."/>
        </authorList>
    </citation>
    <scope>NUCLEOTIDE SEQUENCE [LARGE SCALE GENOMIC DNA]</scope>
    <source>
        <strain evidence="2 3">70-3</strain>
    </source>
</reference>
<evidence type="ECO:0008006" key="4">
    <source>
        <dbReference type="Google" id="ProtNLM"/>
    </source>
</evidence>
<keyword evidence="1" id="KW-0472">Membrane</keyword>
<evidence type="ECO:0000313" key="3">
    <source>
        <dbReference type="Proteomes" id="UP000326951"/>
    </source>
</evidence>
<gene>
    <name evidence="2" type="ORF">St703_22830</name>
</gene>
<keyword evidence="1" id="KW-1133">Transmembrane helix</keyword>
<evidence type="ECO:0000256" key="1">
    <source>
        <dbReference type="SAM" id="Phobius"/>
    </source>
</evidence>
<sequence>MLSFSLGTIIFQLITMLILVALSIFIVTFLVKYLIISLPKRRNKEILDKLDEISKKLDQRK</sequence>
<dbReference type="EMBL" id="AP021853">
    <property type="protein sequence ID" value="BBN99578.1"/>
    <property type="molecule type" value="Genomic_DNA"/>
</dbReference>
<keyword evidence="1" id="KW-0812">Transmembrane</keyword>
<evidence type="ECO:0000313" key="2">
    <source>
        <dbReference type="EMBL" id="BBN99578.1"/>
    </source>
</evidence>
<feature type="transmembrane region" description="Helical" evidence="1">
    <location>
        <begin position="6"/>
        <end position="35"/>
    </location>
</feature>
<dbReference type="AlphaFoldDB" id="A0A5K7X3S2"/>
<proteinExistence type="predicted"/>
<protein>
    <recommendedName>
        <fullName evidence="4">DUF4083 domain-containing protein</fullName>
    </recommendedName>
</protein>